<evidence type="ECO:0000256" key="7">
    <source>
        <dbReference type="ARBA" id="ARBA00022840"/>
    </source>
</evidence>
<evidence type="ECO:0000256" key="5">
    <source>
        <dbReference type="ARBA" id="ARBA00022694"/>
    </source>
</evidence>
<comment type="subunit">
    <text evidence="10">Monomer.</text>
</comment>
<evidence type="ECO:0000256" key="8">
    <source>
        <dbReference type="ARBA" id="ARBA00022842"/>
    </source>
</evidence>
<keyword evidence="8 10" id="KW-0460">Magnesium</keyword>
<evidence type="ECO:0000313" key="14">
    <source>
        <dbReference type="EMBL" id="BDC99315.1"/>
    </source>
</evidence>
<dbReference type="EMBL" id="AP025292">
    <property type="protein sequence ID" value="BDC99315.1"/>
    <property type="molecule type" value="Genomic_DNA"/>
</dbReference>
<comment type="similarity">
    <text evidence="3 10 13">Belongs to the IPP transferase family.</text>
</comment>
<feature type="site" description="Interaction with substrate tRNA" evidence="10">
    <location>
        <position position="123"/>
    </location>
</feature>
<feature type="site" description="Interaction with substrate tRNA" evidence="10">
    <location>
        <position position="100"/>
    </location>
</feature>
<evidence type="ECO:0000256" key="2">
    <source>
        <dbReference type="ARBA" id="ARBA00003213"/>
    </source>
</evidence>
<dbReference type="Gene3D" id="3.40.50.300">
    <property type="entry name" value="P-loop containing nucleotide triphosphate hydrolases"/>
    <property type="match status" value="1"/>
</dbReference>
<reference evidence="14 15" key="1">
    <citation type="submission" date="2021-12" db="EMBL/GenBank/DDBJ databases">
        <title>Genome sequencing of bacteria with rrn-lacking chromosome and rrn-plasmid.</title>
        <authorList>
            <person name="Anda M."/>
            <person name="Iwasaki W."/>
        </authorList>
    </citation>
    <scope>NUCLEOTIDE SEQUENCE [LARGE SCALE GENOMIC DNA]</scope>
    <source>
        <strain evidence="14 15">NBRC 101262</strain>
    </source>
</reference>
<feature type="region of interest" description="Interaction with substrate tRNA" evidence="10">
    <location>
        <begin position="35"/>
        <end position="38"/>
    </location>
</feature>
<keyword evidence="5 10" id="KW-0819">tRNA processing</keyword>
<evidence type="ECO:0000256" key="9">
    <source>
        <dbReference type="ARBA" id="ARBA00049563"/>
    </source>
</evidence>
<evidence type="ECO:0000256" key="1">
    <source>
        <dbReference type="ARBA" id="ARBA00001946"/>
    </source>
</evidence>
<organism evidence="14 15">
    <name type="scientific">Persicobacter psychrovividus</name>
    <dbReference type="NCBI Taxonomy" id="387638"/>
    <lineage>
        <taxon>Bacteria</taxon>
        <taxon>Pseudomonadati</taxon>
        <taxon>Bacteroidota</taxon>
        <taxon>Cytophagia</taxon>
        <taxon>Cytophagales</taxon>
        <taxon>Persicobacteraceae</taxon>
        <taxon>Persicobacter</taxon>
    </lineage>
</organism>
<evidence type="ECO:0000256" key="13">
    <source>
        <dbReference type="RuleBase" id="RU003785"/>
    </source>
</evidence>
<comment type="function">
    <text evidence="2 10 12">Catalyzes the transfer of a dimethylallyl group onto the adenine at position 37 in tRNAs that read codons beginning with uridine, leading to the formation of N6-(dimethylallyl)adenosine (i(6)A).</text>
</comment>
<accession>A0ABN6L8H9</accession>
<dbReference type="SUPFAM" id="SSF52540">
    <property type="entry name" value="P-loop containing nucleoside triphosphate hydrolases"/>
    <property type="match status" value="2"/>
</dbReference>
<dbReference type="HAMAP" id="MF_00185">
    <property type="entry name" value="IPP_trans"/>
    <property type="match status" value="1"/>
</dbReference>
<evidence type="ECO:0000256" key="3">
    <source>
        <dbReference type="ARBA" id="ARBA00005842"/>
    </source>
</evidence>
<evidence type="ECO:0000313" key="15">
    <source>
        <dbReference type="Proteomes" id="UP001354989"/>
    </source>
</evidence>
<dbReference type="NCBIfam" id="TIGR00174">
    <property type="entry name" value="miaA"/>
    <property type="match status" value="1"/>
</dbReference>
<keyword evidence="15" id="KW-1185">Reference proteome</keyword>
<comment type="catalytic activity">
    <reaction evidence="9 10 11">
        <text>adenosine(37) in tRNA + dimethylallyl diphosphate = N(6)-dimethylallyladenosine(37) in tRNA + diphosphate</text>
        <dbReference type="Rhea" id="RHEA:26482"/>
        <dbReference type="Rhea" id="RHEA-COMP:10162"/>
        <dbReference type="Rhea" id="RHEA-COMP:10375"/>
        <dbReference type="ChEBI" id="CHEBI:33019"/>
        <dbReference type="ChEBI" id="CHEBI:57623"/>
        <dbReference type="ChEBI" id="CHEBI:74411"/>
        <dbReference type="ChEBI" id="CHEBI:74415"/>
        <dbReference type="EC" id="2.5.1.75"/>
    </reaction>
</comment>
<evidence type="ECO:0000256" key="6">
    <source>
        <dbReference type="ARBA" id="ARBA00022741"/>
    </source>
</evidence>
<name>A0ABN6L8H9_9BACT</name>
<dbReference type="EC" id="2.5.1.75" evidence="10"/>
<dbReference type="Pfam" id="PF01715">
    <property type="entry name" value="IPPT"/>
    <property type="match status" value="1"/>
</dbReference>
<dbReference type="InterPro" id="IPR027417">
    <property type="entry name" value="P-loop_NTPase"/>
</dbReference>
<evidence type="ECO:0000256" key="12">
    <source>
        <dbReference type="RuleBase" id="RU003784"/>
    </source>
</evidence>
<comment type="caution">
    <text evidence="10">Lacks conserved residue(s) required for the propagation of feature annotation.</text>
</comment>
<sequence length="306" mass="35209">MRNELITIIGPTASGKTAHAVALAQALNGEIISGDSRQIYRKMDIGTGKDLAEYGDVAHHLIDIRDAGYRYNLSEFQKDFHAAFQQIISRAKLPILCGGTGLYIQTILEGNENTIVSVDAQWRQQSEALTDEALTDLLKGVGAPAYFSDWGHRKRTIRAIEIARFFQQHNAQELPTWVKPLPLEKQLLVGIDIHRDLRRKKITLRLQKRLEEGMIEEVQSLLEQVPAEDLIYYGLEYKLITEHLLGDLSYEEMFMSLEAQIHRFSKRQMTFFRRMEKRGHKILWLSAENGLQENIQNIISHWNKNN</sequence>
<feature type="binding site" evidence="10">
    <location>
        <begin position="12"/>
        <end position="17"/>
    </location>
    <ligand>
        <name>substrate</name>
    </ligand>
</feature>
<dbReference type="PANTHER" id="PTHR11088:SF60">
    <property type="entry name" value="TRNA DIMETHYLALLYLTRANSFERASE"/>
    <property type="match status" value="1"/>
</dbReference>
<evidence type="ECO:0000256" key="10">
    <source>
        <dbReference type="HAMAP-Rule" id="MF_00185"/>
    </source>
</evidence>
<protein>
    <recommendedName>
        <fullName evidence="10">tRNA dimethylallyltransferase</fullName>
        <ecNumber evidence="10">2.5.1.75</ecNumber>
    </recommendedName>
    <alternativeName>
        <fullName evidence="10">Dimethylallyl diphosphate:tRNA dimethylallyltransferase</fullName>
        <shortName evidence="10">DMAPP:tRNA dimethylallyltransferase</shortName>
        <shortName evidence="10">DMATase</shortName>
    </alternativeName>
    <alternativeName>
        <fullName evidence="10">Isopentenyl-diphosphate:tRNA isopentenyltransferase</fullName>
        <shortName evidence="10">IPP transferase</shortName>
        <shortName evidence="10">IPPT</shortName>
        <shortName evidence="10">IPTase</shortName>
    </alternativeName>
</protein>
<comment type="cofactor">
    <cofactor evidence="1 10">
        <name>Mg(2+)</name>
        <dbReference type="ChEBI" id="CHEBI:18420"/>
    </cofactor>
</comment>
<evidence type="ECO:0000256" key="11">
    <source>
        <dbReference type="RuleBase" id="RU003783"/>
    </source>
</evidence>
<keyword evidence="4 10" id="KW-0808">Transferase</keyword>
<gene>
    <name evidence="14" type="primary">miaA2_1</name>
    <name evidence="10" type="synonym">miaA</name>
    <name evidence="14" type="ORF">PEPS_15960</name>
</gene>
<dbReference type="InterPro" id="IPR039657">
    <property type="entry name" value="Dimethylallyltransferase"/>
</dbReference>
<dbReference type="PANTHER" id="PTHR11088">
    <property type="entry name" value="TRNA DIMETHYLALLYLTRANSFERASE"/>
    <property type="match status" value="1"/>
</dbReference>
<keyword evidence="6 10" id="KW-0547">Nucleotide-binding</keyword>
<dbReference type="Gene3D" id="1.10.287.890">
    <property type="entry name" value="Crystal structure of tRNA isopentenylpyrophosphate transferase (bh2366) domain"/>
    <property type="match status" value="1"/>
</dbReference>
<feature type="binding site" evidence="10">
    <location>
        <begin position="10"/>
        <end position="17"/>
    </location>
    <ligand>
        <name>ATP</name>
        <dbReference type="ChEBI" id="CHEBI:30616"/>
    </ligand>
</feature>
<keyword evidence="7 10" id="KW-0067">ATP-binding</keyword>
<proteinExistence type="inferred from homology"/>
<dbReference type="InterPro" id="IPR018022">
    <property type="entry name" value="IPT"/>
</dbReference>
<dbReference type="Proteomes" id="UP001354989">
    <property type="component" value="Chromosome"/>
</dbReference>
<evidence type="ECO:0000256" key="4">
    <source>
        <dbReference type="ARBA" id="ARBA00022679"/>
    </source>
</evidence>
<dbReference type="RefSeq" id="WP_338396723.1">
    <property type="nucleotide sequence ID" value="NZ_AP025292.1"/>
</dbReference>